<proteinExistence type="predicted"/>
<comment type="caution">
    <text evidence="1">The sequence shown here is derived from an EMBL/GenBank/DDBJ whole genome shotgun (WGS) entry which is preliminary data.</text>
</comment>
<keyword evidence="2" id="KW-1185">Reference proteome</keyword>
<protein>
    <submittedName>
        <fullName evidence="1">Uncharacterized protein</fullName>
    </submittedName>
</protein>
<evidence type="ECO:0000313" key="1">
    <source>
        <dbReference type="EMBL" id="MCD1655120.1"/>
    </source>
</evidence>
<gene>
    <name evidence="1" type="ORF">K7J14_10455</name>
</gene>
<name>A0AAE3JKC2_9SPIR</name>
<evidence type="ECO:0000313" key="2">
    <source>
        <dbReference type="Proteomes" id="UP001198163"/>
    </source>
</evidence>
<dbReference type="Proteomes" id="UP001198163">
    <property type="component" value="Unassembled WGS sequence"/>
</dbReference>
<organism evidence="1 2">
    <name type="scientific">Teretinema zuelzerae</name>
    <dbReference type="NCBI Taxonomy" id="156"/>
    <lineage>
        <taxon>Bacteria</taxon>
        <taxon>Pseudomonadati</taxon>
        <taxon>Spirochaetota</taxon>
        <taxon>Spirochaetia</taxon>
        <taxon>Spirochaetales</taxon>
        <taxon>Treponemataceae</taxon>
        <taxon>Teretinema</taxon>
    </lineage>
</organism>
<reference evidence="1" key="1">
    <citation type="submission" date="2021-08" db="EMBL/GenBank/DDBJ databases">
        <title>Comparative analyses of Brucepasteria parasyntrophica and Teretinema zuelzerae.</title>
        <authorList>
            <person name="Song Y."/>
            <person name="Brune A."/>
        </authorList>
    </citation>
    <scope>NUCLEOTIDE SEQUENCE</scope>
    <source>
        <strain evidence="1">DSM 1903</strain>
    </source>
</reference>
<dbReference type="EMBL" id="JAINWA010000003">
    <property type="protein sequence ID" value="MCD1655120.1"/>
    <property type="molecule type" value="Genomic_DNA"/>
</dbReference>
<dbReference type="RefSeq" id="WP_230755940.1">
    <property type="nucleotide sequence ID" value="NZ_JAINWA010000003.1"/>
</dbReference>
<accession>A0AAE3JKC2</accession>
<sequence length="84" mass="9813">MGITTDNIDEKYRQVLEEELRGLQRRREHDSSCTIDDLKGILKNLYIFEGNNWDGRSELMATSLAATIAAYERFIADWEKESDR</sequence>
<dbReference type="AlphaFoldDB" id="A0AAE3JKC2"/>